<organism evidence="2 3">
    <name type="scientific">Chlamydomonas eustigma</name>
    <dbReference type="NCBI Taxonomy" id="1157962"/>
    <lineage>
        <taxon>Eukaryota</taxon>
        <taxon>Viridiplantae</taxon>
        <taxon>Chlorophyta</taxon>
        <taxon>core chlorophytes</taxon>
        <taxon>Chlorophyceae</taxon>
        <taxon>CS clade</taxon>
        <taxon>Chlamydomonadales</taxon>
        <taxon>Chlamydomonadaceae</taxon>
        <taxon>Chlamydomonas</taxon>
    </lineage>
</organism>
<dbReference type="Gene3D" id="2.40.160.10">
    <property type="entry name" value="Porin"/>
    <property type="match status" value="1"/>
</dbReference>
<dbReference type="GO" id="GO:0008308">
    <property type="term" value="F:voltage-gated monoatomic anion channel activity"/>
    <property type="evidence" value="ECO:0007669"/>
    <property type="project" value="InterPro"/>
</dbReference>
<comment type="caution">
    <text evidence="2">The sequence shown here is derived from an EMBL/GenBank/DDBJ whole genome shotgun (WGS) entry which is preliminary data.</text>
</comment>
<proteinExistence type="inferred from homology"/>
<dbReference type="InterPro" id="IPR001925">
    <property type="entry name" value="Porin_Euk"/>
</dbReference>
<dbReference type="CDD" id="cd07306">
    <property type="entry name" value="Porin3_VDAC"/>
    <property type="match status" value="1"/>
</dbReference>
<name>A0A250X764_9CHLO</name>
<dbReference type="InterPro" id="IPR027246">
    <property type="entry name" value="Porin_Euk/Tom40"/>
</dbReference>
<dbReference type="OrthoDB" id="7827681at2759"/>
<dbReference type="EMBL" id="BEGY01000036">
    <property type="protein sequence ID" value="GAX78905.1"/>
    <property type="molecule type" value="Genomic_DNA"/>
</dbReference>
<evidence type="ECO:0000256" key="1">
    <source>
        <dbReference type="ARBA" id="ARBA00009624"/>
    </source>
</evidence>
<gene>
    <name evidence="2" type="ORF">CEUSTIGMA_g6344.t1</name>
</gene>
<dbReference type="STRING" id="1157962.A0A250X764"/>
<protein>
    <submittedName>
        <fullName evidence="2">Uncharacterized protein</fullName>
    </submittedName>
</protein>
<dbReference type="AlphaFoldDB" id="A0A250X764"/>
<dbReference type="GO" id="GO:0005741">
    <property type="term" value="C:mitochondrial outer membrane"/>
    <property type="evidence" value="ECO:0007669"/>
    <property type="project" value="InterPro"/>
</dbReference>
<dbReference type="Proteomes" id="UP000232323">
    <property type="component" value="Unassembled WGS sequence"/>
</dbReference>
<keyword evidence="3" id="KW-1185">Reference proteome</keyword>
<dbReference type="InterPro" id="IPR023614">
    <property type="entry name" value="Porin_dom_sf"/>
</dbReference>
<reference evidence="2 3" key="1">
    <citation type="submission" date="2017-08" db="EMBL/GenBank/DDBJ databases">
        <title>Acidophilic green algal genome provides insights into adaptation to an acidic environment.</title>
        <authorList>
            <person name="Hirooka S."/>
            <person name="Hirose Y."/>
            <person name="Kanesaki Y."/>
            <person name="Higuchi S."/>
            <person name="Fujiwara T."/>
            <person name="Onuma R."/>
            <person name="Era A."/>
            <person name="Ohbayashi R."/>
            <person name="Uzuka A."/>
            <person name="Nozaki H."/>
            <person name="Yoshikawa H."/>
            <person name="Miyagishima S.Y."/>
        </authorList>
    </citation>
    <scope>NUCLEOTIDE SEQUENCE [LARGE SCALE GENOMIC DNA]</scope>
    <source>
        <strain evidence="2 3">NIES-2499</strain>
    </source>
</reference>
<dbReference type="PANTHER" id="PTHR11743:SF70">
    <property type="entry name" value="GH26960P-RELATED"/>
    <property type="match status" value="1"/>
</dbReference>
<evidence type="ECO:0000313" key="2">
    <source>
        <dbReference type="EMBL" id="GAX78905.1"/>
    </source>
</evidence>
<sequence>MVSLLVHPIVNKYLRLLCCRSIFRMPHYAEIGKASKDLFLGNPKCGAFNFDSKLSFASTTSSGVAFAVNAIKKAERVDGTLKISYSTKKYSADCTVDPAGKVQVAASLADVAAPGLRLSGSATLPDPSSAKLSVDYVFPYLSIKSSVALTSAPLIDVAAATSYKGFLLGGETAYDTSMSALTKYNLAAGYQAGDYQVTVALADKASTAKVSFAHNVDGTTTVGAEVARKVSSGETTFTLGYAKKLTSGALAKVKVDNSGTVSTLYETRLASGEKVAGSLQLHATDLSKPLKYGFALDLA</sequence>
<dbReference type="Pfam" id="PF01459">
    <property type="entry name" value="Porin_3"/>
    <property type="match status" value="1"/>
</dbReference>
<comment type="similarity">
    <text evidence="1">Belongs to the eukaryotic mitochondrial porin (TC 1.B.8.1) family.</text>
</comment>
<dbReference type="PANTHER" id="PTHR11743">
    <property type="entry name" value="VOLTAGE-DEPENDENT ANION-SELECTIVE CHANNEL"/>
    <property type="match status" value="1"/>
</dbReference>
<accession>A0A250X764</accession>
<evidence type="ECO:0000313" key="3">
    <source>
        <dbReference type="Proteomes" id="UP000232323"/>
    </source>
</evidence>